<protein>
    <submittedName>
        <fullName evidence="1">Uncharacterized protein</fullName>
    </submittedName>
</protein>
<dbReference type="Proteomes" id="UP000694892">
    <property type="component" value="Chromosome 2S"/>
</dbReference>
<evidence type="ECO:0000313" key="2">
    <source>
        <dbReference type="Proteomes" id="UP000694892"/>
    </source>
</evidence>
<sequence>MLLTTSLNRDMYPLTFGCSKTLRIVVHNIDKRRFGLLNAPCYTKAKHTIYTHSTVSKWLYIYTFTRKHYKSVL</sequence>
<reference evidence="2" key="1">
    <citation type="journal article" date="2016" name="Nature">
        <title>Genome evolution in the allotetraploid frog Xenopus laevis.</title>
        <authorList>
            <person name="Session A.M."/>
            <person name="Uno Y."/>
            <person name="Kwon T."/>
            <person name="Chapman J.A."/>
            <person name="Toyoda A."/>
            <person name="Takahashi S."/>
            <person name="Fukui A."/>
            <person name="Hikosaka A."/>
            <person name="Suzuki A."/>
            <person name="Kondo M."/>
            <person name="van Heeringen S.J."/>
            <person name="Quigley I."/>
            <person name="Heinz S."/>
            <person name="Ogino H."/>
            <person name="Ochi H."/>
            <person name="Hellsten U."/>
            <person name="Lyons J.B."/>
            <person name="Simakov O."/>
            <person name="Putnam N."/>
            <person name="Stites J."/>
            <person name="Kuroki Y."/>
            <person name="Tanaka T."/>
            <person name="Michiue T."/>
            <person name="Watanabe M."/>
            <person name="Bogdanovic O."/>
            <person name="Lister R."/>
            <person name="Georgiou G."/>
            <person name="Paranjpe S.S."/>
            <person name="van Kruijsbergen I."/>
            <person name="Shu S."/>
            <person name="Carlson J."/>
            <person name="Kinoshita T."/>
            <person name="Ohta Y."/>
            <person name="Mawaribuchi S."/>
            <person name="Jenkins J."/>
            <person name="Grimwood J."/>
            <person name="Schmutz J."/>
            <person name="Mitros T."/>
            <person name="Mozaffari S.V."/>
            <person name="Suzuki Y."/>
            <person name="Haramoto Y."/>
            <person name="Yamamoto T.S."/>
            <person name="Takagi C."/>
            <person name="Heald R."/>
            <person name="Miller K."/>
            <person name="Haudenschild C."/>
            <person name="Kitzman J."/>
            <person name="Nakayama T."/>
            <person name="Izutsu Y."/>
            <person name="Robert J."/>
            <person name="Fortriede J."/>
            <person name="Burns K."/>
            <person name="Lotay V."/>
            <person name="Karimi K."/>
            <person name="Yasuoka Y."/>
            <person name="Dichmann D.S."/>
            <person name="Flajnik M.F."/>
            <person name="Houston D.W."/>
            <person name="Shendure J."/>
            <person name="DuPasquier L."/>
            <person name="Vize P.D."/>
            <person name="Zorn A.M."/>
            <person name="Ito M."/>
            <person name="Marcotte E.M."/>
            <person name="Wallingford J.B."/>
            <person name="Ito Y."/>
            <person name="Asashima M."/>
            <person name="Ueno N."/>
            <person name="Matsuda Y."/>
            <person name="Veenstra G.J."/>
            <person name="Fujiyama A."/>
            <person name="Harland R.M."/>
            <person name="Taira M."/>
            <person name="Rokhsar D.S."/>
        </authorList>
    </citation>
    <scope>NUCLEOTIDE SEQUENCE [LARGE SCALE GENOMIC DNA]</scope>
    <source>
        <strain evidence="2">J</strain>
    </source>
</reference>
<gene>
    <name evidence="1" type="ORF">XELAEV_18015485mg</name>
</gene>
<name>A0A974DJR1_XENLA</name>
<dbReference type="EMBL" id="CM004469">
    <property type="protein sequence ID" value="OCT92430.1"/>
    <property type="molecule type" value="Genomic_DNA"/>
</dbReference>
<proteinExistence type="predicted"/>
<organism evidence="1 2">
    <name type="scientific">Xenopus laevis</name>
    <name type="common">African clawed frog</name>
    <dbReference type="NCBI Taxonomy" id="8355"/>
    <lineage>
        <taxon>Eukaryota</taxon>
        <taxon>Metazoa</taxon>
        <taxon>Chordata</taxon>
        <taxon>Craniata</taxon>
        <taxon>Vertebrata</taxon>
        <taxon>Euteleostomi</taxon>
        <taxon>Amphibia</taxon>
        <taxon>Batrachia</taxon>
        <taxon>Anura</taxon>
        <taxon>Pipoidea</taxon>
        <taxon>Pipidae</taxon>
        <taxon>Xenopodinae</taxon>
        <taxon>Xenopus</taxon>
        <taxon>Xenopus</taxon>
    </lineage>
</organism>
<dbReference type="AlphaFoldDB" id="A0A974DJR1"/>
<evidence type="ECO:0000313" key="1">
    <source>
        <dbReference type="EMBL" id="OCT92430.1"/>
    </source>
</evidence>
<accession>A0A974DJR1</accession>